<gene>
    <name evidence="2" type="ordered locus">RHA1_ro03569</name>
</gene>
<evidence type="ECO:0000313" key="3">
    <source>
        <dbReference type="Proteomes" id="UP000008710"/>
    </source>
</evidence>
<name>Q0SAR4_RHOJR</name>
<evidence type="ECO:0000256" key="1">
    <source>
        <dbReference type="SAM" id="MobiDB-lite"/>
    </source>
</evidence>
<organism evidence="2 3">
    <name type="scientific">Rhodococcus jostii (strain RHA1)</name>
    <dbReference type="NCBI Taxonomy" id="101510"/>
    <lineage>
        <taxon>Bacteria</taxon>
        <taxon>Bacillati</taxon>
        <taxon>Actinomycetota</taxon>
        <taxon>Actinomycetes</taxon>
        <taxon>Mycobacteriales</taxon>
        <taxon>Nocardiaceae</taxon>
        <taxon>Rhodococcus</taxon>
    </lineage>
</organism>
<protein>
    <submittedName>
        <fullName evidence="2">Uncharacterized protein</fullName>
    </submittedName>
</protein>
<reference evidence="3" key="1">
    <citation type="journal article" date="2006" name="Proc. Natl. Acad. Sci. U.S.A.">
        <title>The complete genome of Rhodococcus sp. RHA1 provides insights into a catabolic powerhouse.</title>
        <authorList>
            <person name="McLeod M.P."/>
            <person name="Warren R.L."/>
            <person name="Hsiao W.W.L."/>
            <person name="Araki N."/>
            <person name="Myhre M."/>
            <person name="Fernandes C."/>
            <person name="Miyazawa D."/>
            <person name="Wong W."/>
            <person name="Lillquist A.L."/>
            <person name="Wang D."/>
            <person name="Dosanjh M."/>
            <person name="Hara H."/>
            <person name="Petrescu A."/>
            <person name="Morin R.D."/>
            <person name="Yang G."/>
            <person name="Stott J.M."/>
            <person name="Schein J.E."/>
            <person name="Shin H."/>
            <person name="Smailus D."/>
            <person name="Siddiqui A.S."/>
            <person name="Marra M.A."/>
            <person name="Jones S.J.M."/>
            <person name="Holt R."/>
            <person name="Brinkman F.S.L."/>
            <person name="Miyauchi K."/>
            <person name="Fukuda M."/>
            <person name="Davies J.E."/>
            <person name="Mohn W.W."/>
            <person name="Eltis L.D."/>
        </authorList>
    </citation>
    <scope>NUCLEOTIDE SEQUENCE [LARGE SCALE GENOMIC DNA]</scope>
    <source>
        <strain evidence="3">RHA1</strain>
    </source>
</reference>
<dbReference type="AlphaFoldDB" id="Q0SAR4"/>
<feature type="region of interest" description="Disordered" evidence="1">
    <location>
        <begin position="27"/>
        <end position="101"/>
    </location>
</feature>
<proteinExistence type="predicted"/>
<accession>Q0SAR4</accession>
<sequence length="101" mass="11079">MSADSRPLDAIPSRAVRHLAGRGAVRVRDPGAAPLRAVRDDHPDPHPGGTRRYSDYDIDRLKRIAGRHIPTHQHQGSSETHPPREGLQVYPVVALPDPGFS</sequence>
<dbReference type="Proteomes" id="UP000008710">
    <property type="component" value="Chromosome"/>
</dbReference>
<dbReference type="HOGENOM" id="CLU_2289460_0_0_11"/>
<dbReference type="KEGG" id="rha:RHA1_ro03569"/>
<dbReference type="EMBL" id="CP000431">
    <property type="protein sequence ID" value="ABG95372.1"/>
    <property type="molecule type" value="Genomic_DNA"/>
</dbReference>
<evidence type="ECO:0000313" key="2">
    <source>
        <dbReference type="EMBL" id="ABG95372.1"/>
    </source>
</evidence>
<feature type="compositionally biased region" description="Basic and acidic residues" evidence="1">
    <location>
        <begin position="52"/>
        <end position="62"/>
    </location>
</feature>